<dbReference type="CDD" id="cd03812">
    <property type="entry name" value="GT4_CapH-like"/>
    <property type="match status" value="1"/>
</dbReference>
<dbReference type="Pfam" id="PF13439">
    <property type="entry name" value="Glyco_transf_4"/>
    <property type="match status" value="1"/>
</dbReference>
<dbReference type="InterPro" id="IPR001296">
    <property type="entry name" value="Glyco_trans_1"/>
</dbReference>
<sequence length="406" mass="45867">MYFINSSIVISKSDRQPTLADRPIRILHIVGGMVRGGIETWLMHVLRNIDRDRFRMDFLVHTNNPCDYDEEIRILGSQIIFCPLNRWNPWNYGANFQHILRKYGPYDIVHSHLHHFSGYVLRLAHQANVPVRIAHSHLDSTPLQAKAGLYWRLYFALSKYWITRHATLGLGCSRPAVAALFTANWQRDPRWQVFYYGIDLTNFHNPVNSVAVRAELGIPTDAFVIGHVGRLVSQKNHQFLLEIAAAVAQREPKMRLLLIGEGILRPKLEQEVARLGLSDRVIFTGVRSDVSRLMRGAMDVFLFPSLYEGLGLVLVEAQAAGLPCIFSDVVPEEADVVTSLVKRLSLSQPASVWADVVLATREAASVITPSEALAVIEQSAFNVNKEIEILTKLYNSSFTNHARRPT</sequence>
<reference evidence="3 4" key="1">
    <citation type="submission" date="2024-09" db="EMBL/GenBank/DDBJ databases">
        <title>Floridaenema gen nov. (Aerosakkonemataceae, Aerosakkonematales ord. nov., Cyanobacteria) from benthic tropical and subtropical fresh waters, with the description of four new species.</title>
        <authorList>
            <person name="Moretto J.A."/>
            <person name="Berthold D.E."/>
            <person name="Lefler F.W."/>
            <person name="Huang I.-S."/>
            <person name="Laughinghouse H. IV."/>
        </authorList>
    </citation>
    <scope>NUCLEOTIDE SEQUENCE [LARGE SCALE GENOMIC DNA]</scope>
    <source>
        <strain evidence="3 4">BLCC-F154</strain>
    </source>
</reference>
<proteinExistence type="predicted"/>
<feature type="domain" description="Glycosyl transferase family 1" evidence="1">
    <location>
        <begin position="213"/>
        <end position="347"/>
    </location>
</feature>
<dbReference type="InterPro" id="IPR028098">
    <property type="entry name" value="Glyco_trans_4-like_N"/>
</dbReference>
<organism evidence="3 4">
    <name type="scientific">Floridaenema fluviatile BLCC-F154</name>
    <dbReference type="NCBI Taxonomy" id="3153640"/>
    <lineage>
        <taxon>Bacteria</taxon>
        <taxon>Bacillati</taxon>
        <taxon>Cyanobacteriota</taxon>
        <taxon>Cyanophyceae</taxon>
        <taxon>Oscillatoriophycideae</taxon>
        <taxon>Aerosakkonematales</taxon>
        <taxon>Aerosakkonemataceae</taxon>
        <taxon>Floridanema</taxon>
        <taxon>Floridanema fluviatile</taxon>
    </lineage>
</organism>
<dbReference type="Gene3D" id="3.40.50.2000">
    <property type="entry name" value="Glycogen Phosphorylase B"/>
    <property type="match status" value="2"/>
</dbReference>
<evidence type="ECO:0000259" key="2">
    <source>
        <dbReference type="Pfam" id="PF13439"/>
    </source>
</evidence>
<name>A0ABV4Y6U4_9CYAN</name>
<dbReference type="InterPro" id="IPR050194">
    <property type="entry name" value="Glycosyltransferase_grp1"/>
</dbReference>
<dbReference type="PANTHER" id="PTHR45947">
    <property type="entry name" value="SULFOQUINOVOSYL TRANSFERASE SQD2"/>
    <property type="match status" value="1"/>
</dbReference>
<keyword evidence="4" id="KW-1185">Reference proteome</keyword>
<evidence type="ECO:0000313" key="3">
    <source>
        <dbReference type="EMBL" id="MFB2933853.1"/>
    </source>
</evidence>
<feature type="domain" description="Glycosyltransferase subfamily 4-like N-terminal" evidence="2">
    <location>
        <begin position="36"/>
        <end position="201"/>
    </location>
</feature>
<evidence type="ECO:0000313" key="4">
    <source>
        <dbReference type="Proteomes" id="UP001576776"/>
    </source>
</evidence>
<evidence type="ECO:0000259" key="1">
    <source>
        <dbReference type="Pfam" id="PF00534"/>
    </source>
</evidence>
<dbReference type="EMBL" id="JBHFNS010000014">
    <property type="protein sequence ID" value="MFB2933853.1"/>
    <property type="molecule type" value="Genomic_DNA"/>
</dbReference>
<dbReference type="Proteomes" id="UP001576776">
    <property type="component" value="Unassembled WGS sequence"/>
</dbReference>
<dbReference type="RefSeq" id="WP_413255387.1">
    <property type="nucleotide sequence ID" value="NZ_JBHFNS010000014.1"/>
</dbReference>
<accession>A0ABV4Y6U4</accession>
<comment type="caution">
    <text evidence="3">The sequence shown here is derived from an EMBL/GenBank/DDBJ whole genome shotgun (WGS) entry which is preliminary data.</text>
</comment>
<dbReference type="SUPFAM" id="SSF53756">
    <property type="entry name" value="UDP-Glycosyltransferase/glycogen phosphorylase"/>
    <property type="match status" value="1"/>
</dbReference>
<dbReference type="PANTHER" id="PTHR45947:SF14">
    <property type="entry name" value="SLL1723 PROTEIN"/>
    <property type="match status" value="1"/>
</dbReference>
<dbReference type="Pfam" id="PF00534">
    <property type="entry name" value="Glycos_transf_1"/>
    <property type="match status" value="1"/>
</dbReference>
<gene>
    <name evidence="3" type="ORF">ACE1B6_01105</name>
</gene>
<protein>
    <submittedName>
        <fullName evidence="3">Glycosyltransferase family 1 protein</fullName>
    </submittedName>
</protein>